<organism evidence="2 3">
    <name type="scientific">Cuscuta europaea</name>
    <name type="common">European dodder</name>
    <dbReference type="NCBI Taxonomy" id="41803"/>
    <lineage>
        <taxon>Eukaryota</taxon>
        <taxon>Viridiplantae</taxon>
        <taxon>Streptophyta</taxon>
        <taxon>Embryophyta</taxon>
        <taxon>Tracheophyta</taxon>
        <taxon>Spermatophyta</taxon>
        <taxon>Magnoliopsida</taxon>
        <taxon>eudicotyledons</taxon>
        <taxon>Gunneridae</taxon>
        <taxon>Pentapetalae</taxon>
        <taxon>asterids</taxon>
        <taxon>lamiids</taxon>
        <taxon>Solanales</taxon>
        <taxon>Convolvulaceae</taxon>
        <taxon>Cuscuteae</taxon>
        <taxon>Cuscuta</taxon>
        <taxon>Cuscuta subgen. Cuscuta</taxon>
    </lineage>
</organism>
<feature type="domain" description="DUF3444" evidence="1">
    <location>
        <begin position="149"/>
        <end position="325"/>
    </location>
</feature>
<evidence type="ECO:0000313" key="3">
    <source>
        <dbReference type="Proteomes" id="UP001152484"/>
    </source>
</evidence>
<sequence length="348" mass="39212">MCSNCNKSFKAVEASGRTEDFVDYKSIDNEDEKINEISGTRTSGRIKARKMTSVGEILQRAKERSSGDLCESLNRLDGLKGGAVEWKSSRAKRSKGSEEEEEEMTLAEMQMHVMKKKKQESKKRKDMQLCLGGKENEIEEEGMEGRNVKGKRERSFKRGQVWAVYSDDDDGMPRRYALIDGVLSLNPFKLRMWWLELAKSGEKNGACGRYKVSSEHVLVTSPEMFSHTVDCDRVGRQVYTVYPKKGTVWAILKDEDQEQHEIVVCLSSYSEVYGLSLGYLEKVGDDGFGTVFKRRAIGVDAIRWVGMGEIDGLMSHQIVASKVSGDCWELDPSALPPPSHALLIQQEE</sequence>
<protein>
    <recommendedName>
        <fullName evidence="1">DUF3444 domain-containing protein</fullName>
    </recommendedName>
</protein>
<dbReference type="EMBL" id="CAMAPE010000016">
    <property type="protein sequence ID" value="CAH9082681.1"/>
    <property type="molecule type" value="Genomic_DNA"/>
</dbReference>
<dbReference type="AlphaFoldDB" id="A0A9P1E5X9"/>
<dbReference type="Pfam" id="PF11926">
    <property type="entry name" value="DUF3444"/>
    <property type="match status" value="1"/>
</dbReference>
<evidence type="ECO:0000313" key="2">
    <source>
        <dbReference type="EMBL" id="CAH9082681.1"/>
    </source>
</evidence>
<proteinExistence type="predicted"/>
<keyword evidence="3" id="KW-1185">Reference proteome</keyword>
<gene>
    <name evidence="2" type="ORF">CEURO_LOCUS8345</name>
</gene>
<comment type="caution">
    <text evidence="2">The sequence shown here is derived from an EMBL/GenBank/DDBJ whole genome shotgun (WGS) entry which is preliminary data.</text>
</comment>
<name>A0A9P1E5X9_CUSEU</name>
<reference evidence="2" key="1">
    <citation type="submission" date="2022-07" db="EMBL/GenBank/DDBJ databases">
        <authorList>
            <person name="Macas J."/>
            <person name="Novak P."/>
            <person name="Neumann P."/>
        </authorList>
    </citation>
    <scope>NUCLEOTIDE SEQUENCE</scope>
</reference>
<dbReference type="PANTHER" id="PTHR44137">
    <property type="entry name" value="BNAC03G44070D PROTEIN"/>
    <property type="match status" value="1"/>
</dbReference>
<dbReference type="PANTHER" id="PTHR44137:SF24">
    <property type="entry name" value="DNAJ HEAT SHOCK N-TERMINAL DOMAIN-CONTAINING PROTEIN"/>
    <property type="match status" value="1"/>
</dbReference>
<evidence type="ECO:0000259" key="1">
    <source>
        <dbReference type="Pfam" id="PF11926"/>
    </source>
</evidence>
<dbReference type="OrthoDB" id="66964at2759"/>
<dbReference type="InterPro" id="IPR024593">
    <property type="entry name" value="DUF3444"/>
</dbReference>
<accession>A0A9P1E5X9</accession>
<dbReference type="Proteomes" id="UP001152484">
    <property type="component" value="Unassembled WGS sequence"/>
</dbReference>